<feature type="region of interest" description="Disordered" evidence="3">
    <location>
        <begin position="52"/>
        <end position="81"/>
    </location>
</feature>
<protein>
    <recommendedName>
        <fullName evidence="4">HMG box domain-containing protein</fullName>
    </recommendedName>
</protein>
<dbReference type="SUPFAM" id="SSF47095">
    <property type="entry name" value="HMG-box"/>
    <property type="match status" value="1"/>
</dbReference>
<dbReference type="Proteomes" id="UP000077315">
    <property type="component" value="Unassembled WGS sequence"/>
</dbReference>
<evidence type="ECO:0000313" key="5">
    <source>
        <dbReference type="EMBL" id="OAD81355.1"/>
    </source>
</evidence>
<dbReference type="OrthoDB" id="1919336at2759"/>
<dbReference type="InterPro" id="IPR036910">
    <property type="entry name" value="HMG_box_dom_sf"/>
</dbReference>
<gene>
    <name evidence="5" type="ORF">PHYBLDRAFT_69852</name>
</gene>
<feature type="compositionally biased region" description="Polar residues" evidence="3">
    <location>
        <begin position="1"/>
        <end position="14"/>
    </location>
</feature>
<dbReference type="PROSITE" id="PS50118">
    <property type="entry name" value="HMG_BOX_2"/>
    <property type="match status" value="1"/>
</dbReference>
<feature type="region of interest" description="Disordered" evidence="3">
    <location>
        <begin position="1"/>
        <end position="20"/>
    </location>
</feature>
<proteinExistence type="predicted"/>
<keyword evidence="2" id="KW-0539">Nucleus</keyword>
<accession>A0A162YKN6</accession>
<dbReference type="Pfam" id="PF09011">
    <property type="entry name" value="HMG_box_2"/>
    <property type="match status" value="1"/>
</dbReference>
<dbReference type="GeneID" id="29003081"/>
<dbReference type="GO" id="GO:0003677">
    <property type="term" value="F:DNA binding"/>
    <property type="evidence" value="ECO:0007669"/>
    <property type="project" value="UniProtKB-UniRule"/>
</dbReference>
<dbReference type="VEuPathDB" id="FungiDB:PHYBLDRAFT_69852"/>
<dbReference type="RefSeq" id="XP_018299395.1">
    <property type="nucleotide sequence ID" value="XM_018442175.1"/>
</dbReference>
<evidence type="ECO:0000313" key="6">
    <source>
        <dbReference type="Proteomes" id="UP000077315"/>
    </source>
</evidence>
<organism evidence="5 6">
    <name type="scientific">Phycomyces blakesleeanus (strain ATCC 8743b / DSM 1359 / FGSC 10004 / NBRC 33097 / NRRL 1555)</name>
    <dbReference type="NCBI Taxonomy" id="763407"/>
    <lineage>
        <taxon>Eukaryota</taxon>
        <taxon>Fungi</taxon>
        <taxon>Fungi incertae sedis</taxon>
        <taxon>Mucoromycota</taxon>
        <taxon>Mucoromycotina</taxon>
        <taxon>Mucoromycetes</taxon>
        <taxon>Mucorales</taxon>
        <taxon>Phycomycetaceae</taxon>
        <taxon>Phycomyces</taxon>
    </lineage>
</organism>
<reference evidence="6" key="1">
    <citation type="submission" date="2015-06" db="EMBL/GenBank/DDBJ databases">
        <title>Expansion of signal transduction pathways in fungi by whole-genome duplication.</title>
        <authorList>
            <consortium name="DOE Joint Genome Institute"/>
            <person name="Corrochano L.M."/>
            <person name="Kuo A."/>
            <person name="Marcet-Houben M."/>
            <person name="Polaino S."/>
            <person name="Salamov A."/>
            <person name="Villalobos J.M."/>
            <person name="Alvarez M.I."/>
            <person name="Avalos J."/>
            <person name="Benito E.P."/>
            <person name="Benoit I."/>
            <person name="Burger G."/>
            <person name="Camino L.P."/>
            <person name="Canovas D."/>
            <person name="Cerda-Olmedo E."/>
            <person name="Cheng J.-F."/>
            <person name="Dominguez A."/>
            <person name="Elias M."/>
            <person name="Eslava A.P."/>
            <person name="Glaser F."/>
            <person name="Grimwood J."/>
            <person name="Gutierrez G."/>
            <person name="Heitman J."/>
            <person name="Henrissat B."/>
            <person name="Iturriaga E.A."/>
            <person name="Lang B.F."/>
            <person name="Lavin J.L."/>
            <person name="Lee S."/>
            <person name="Li W."/>
            <person name="Lindquist E."/>
            <person name="Lopez-Garcia S."/>
            <person name="Luque E.M."/>
            <person name="Marcos A.T."/>
            <person name="Martin J."/>
            <person name="McCluskey K."/>
            <person name="Medina H.R."/>
            <person name="Miralles-Duran A."/>
            <person name="Miyazaki A."/>
            <person name="Munoz-Torres E."/>
            <person name="Oguiza J.A."/>
            <person name="Ohm R."/>
            <person name="Olmedo M."/>
            <person name="Orejas M."/>
            <person name="Ortiz-Castellanos L."/>
            <person name="Pisabarro A.G."/>
            <person name="Rodriguez-Romero J."/>
            <person name="Ruiz-Herrera J."/>
            <person name="Ruiz-Vazquez R."/>
            <person name="Sanz C."/>
            <person name="Schackwitz W."/>
            <person name="Schmutz J."/>
            <person name="Shahriari M."/>
            <person name="Shelest E."/>
            <person name="Silva-Franco F."/>
            <person name="Soanes D."/>
            <person name="Syed K."/>
            <person name="Tagua V.G."/>
            <person name="Talbot N.J."/>
            <person name="Thon M."/>
            <person name="De vries R.P."/>
            <person name="Wiebenga A."/>
            <person name="Yadav J.S."/>
            <person name="Braun E.L."/>
            <person name="Baker S."/>
            <person name="Garre V."/>
            <person name="Horwitz B."/>
            <person name="Torres-Martinez S."/>
            <person name="Idnurm A."/>
            <person name="Herrera-Estrella A."/>
            <person name="Gabaldon T."/>
            <person name="Grigoriev I.V."/>
        </authorList>
    </citation>
    <scope>NUCLEOTIDE SEQUENCE [LARGE SCALE GENOMIC DNA]</scope>
    <source>
        <strain evidence="6">NRRL 1555(-)</strain>
    </source>
</reference>
<dbReference type="InterPro" id="IPR050342">
    <property type="entry name" value="HMGB"/>
</dbReference>
<keyword evidence="6" id="KW-1185">Reference proteome</keyword>
<dbReference type="STRING" id="763407.A0A162YKN6"/>
<keyword evidence="1 2" id="KW-0238">DNA-binding</keyword>
<dbReference type="PANTHER" id="PTHR48112">
    <property type="entry name" value="HIGH MOBILITY GROUP PROTEIN DSP1"/>
    <property type="match status" value="1"/>
</dbReference>
<feature type="DNA-binding region" description="HMG box" evidence="2">
    <location>
        <begin position="78"/>
        <end position="146"/>
    </location>
</feature>
<evidence type="ECO:0000259" key="4">
    <source>
        <dbReference type="PROSITE" id="PS50118"/>
    </source>
</evidence>
<dbReference type="GO" id="GO:0005634">
    <property type="term" value="C:nucleus"/>
    <property type="evidence" value="ECO:0007669"/>
    <property type="project" value="UniProtKB-UniRule"/>
</dbReference>
<feature type="domain" description="HMG box" evidence="4">
    <location>
        <begin position="78"/>
        <end position="146"/>
    </location>
</feature>
<name>A0A162YKN6_PHYB8</name>
<evidence type="ECO:0000256" key="2">
    <source>
        <dbReference type="PROSITE-ProRule" id="PRU00267"/>
    </source>
</evidence>
<dbReference type="AlphaFoldDB" id="A0A162YKN6"/>
<dbReference type="InterPro" id="IPR009071">
    <property type="entry name" value="HMG_box_dom"/>
</dbReference>
<dbReference type="InParanoid" id="A0A162YKN6"/>
<dbReference type="EMBL" id="KV440971">
    <property type="protein sequence ID" value="OAD81355.1"/>
    <property type="molecule type" value="Genomic_DNA"/>
</dbReference>
<dbReference type="Gene3D" id="1.10.30.10">
    <property type="entry name" value="High mobility group box domain"/>
    <property type="match status" value="1"/>
</dbReference>
<dbReference type="SMART" id="SM00398">
    <property type="entry name" value="HMG"/>
    <property type="match status" value="1"/>
</dbReference>
<evidence type="ECO:0000256" key="3">
    <source>
        <dbReference type="SAM" id="MobiDB-lite"/>
    </source>
</evidence>
<evidence type="ECO:0000256" key="1">
    <source>
        <dbReference type="ARBA" id="ARBA00023125"/>
    </source>
</evidence>
<sequence>MSSTSSQHEPQLSEFTPRKRRKVLSKMENICRRMRSLANLLEGIDFEAYDAEQDRRGAAGPVERIRRRPRGRRDPNMPKMPSNSYAIYTRWCSEHLREENVQLPLHNFLVTVAGRWRALSAEEKQPYVDLANEDKGRYEREMQEYRRNNP</sequence>